<organism evidence="7 8">
    <name type="scientific">Rickenella mellea</name>
    <dbReference type="NCBI Taxonomy" id="50990"/>
    <lineage>
        <taxon>Eukaryota</taxon>
        <taxon>Fungi</taxon>
        <taxon>Dikarya</taxon>
        <taxon>Basidiomycota</taxon>
        <taxon>Agaricomycotina</taxon>
        <taxon>Agaricomycetes</taxon>
        <taxon>Hymenochaetales</taxon>
        <taxon>Rickenellaceae</taxon>
        <taxon>Rickenella</taxon>
    </lineage>
</organism>
<evidence type="ECO:0000256" key="2">
    <source>
        <dbReference type="ARBA" id="ARBA00008807"/>
    </source>
</evidence>
<evidence type="ECO:0000256" key="1">
    <source>
        <dbReference type="ARBA" id="ARBA00004141"/>
    </source>
</evidence>
<keyword evidence="8" id="KW-1185">Reference proteome</keyword>
<proteinExistence type="inferred from homology"/>
<dbReference type="OrthoDB" id="9986677at2759"/>
<dbReference type="GO" id="GO:0016020">
    <property type="term" value="C:membrane"/>
    <property type="evidence" value="ECO:0007669"/>
    <property type="project" value="UniProtKB-SubCell"/>
</dbReference>
<reference evidence="7 8" key="1">
    <citation type="submission" date="2018-06" db="EMBL/GenBank/DDBJ databases">
        <title>A transcriptomic atlas of mushroom development highlights an independent origin of complex multicellularity.</title>
        <authorList>
            <consortium name="DOE Joint Genome Institute"/>
            <person name="Krizsan K."/>
            <person name="Almasi E."/>
            <person name="Merenyi Z."/>
            <person name="Sahu N."/>
            <person name="Viragh M."/>
            <person name="Koszo T."/>
            <person name="Mondo S."/>
            <person name="Kiss B."/>
            <person name="Balint B."/>
            <person name="Kues U."/>
            <person name="Barry K."/>
            <person name="Hegedus J.C."/>
            <person name="Henrissat B."/>
            <person name="Johnson J."/>
            <person name="Lipzen A."/>
            <person name="Ohm R."/>
            <person name="Nagy I."/>
            <person name="Pangilinan J."/>
            <person name="Yan J."/>
            <person name="Xiong Y."/>
            <person name="Grigoriev I.V."/>
            <person name="Hibbett D.S."/>
            <person name="Nagy L.G."/>
        </authorList>
    </citation>
    <scope>NUCLEOTIDE SEQUENCE [LARGE SCALE GENOMIC DNA]</scope>
    <source>
        <strain evidence="7 8">SZMC22713</strain>
    </source>
</reference>
<evidence type="ECO:0000256" key="3">
    <source>
        <dbReference type="ARBA" id="ARBA00022448"/>
    </source>
</evidence>
<evidence type="ECO:0000256" key="4">
    <source>
        <dbReference type="ARBA" id="ARBA00022692"/>
    </source>
</evidence>
<sequence length="60" mass="7230">FTVAWFSQCWLRTRYPRWFNKYNYILGAGLEGGTQIMYSYPRLRCSVRREIRTFSRNGGV</sequence>
<accession>A0A4Y7PV72</accession>
<gene>
    <name evidence="7" type="ORF">BD410DRAFT_727462</name>
</gene>
<dbReference type="AlphaFoldDB" id="A0A4Y7PV72"/>
<feature type="non-terminal residue" evidence="7">
    <location>
        <position position="1"/>
    </location>
</feature>
<protein>
    <submittedName>
        <fullName evidence="7">Uncharacterized protein</fullName>
    </submittedName>
</protein>
<keyword evidence="6" id="KW-0472">Membrane</keyword>
<evidence type="ECO:0000256" key="6">
    <source>
        <dbReference type="ARBA" id="ARBA00023136"/>
    </source>
</evidence>
<comment type="similarity">
    <text evidence="2">Belongs to the oligopeptide OPT transporter family.</text>
</comment>
<evidence type="ECO:0000313" key="8">
    <source>
        <dbReference type="Proteomes" id="UP000294933"/>
    </source>
</evidence>
<dbReference type="GO" id="GO:0035673">
    <property type="term" value="F:oligopeptide transmembrane transporter activity"/>
    <property type="evidence" value="ECO:0007669"/>
    <property type="project" value="InterPro"/>
</dbReference>
<evidence type="ECO:0000313" key="7">
    <source>
        <dbReference type="EMBL" id="TDL19314.1"/>
    </source>
</evidence>
<name>A0A4Y7PV72_9AGAM</name>
<dbReference type="Proteomes" id="UP000294933">
    <property type="component" value="Unassembled WGS sequence"/>
</dbReference>
<evidence type="ECO:0000256" key="5">
    <source>
        <dbReference type="ARBA" id="ARBA00022989"/>
    </source>
</evidence>
<keyword evidence="4" id="KW-0812">Transmembrane</keyword>
<dbReference type="EMBL" id="ML170198">
    <property type="protein sequence ID" value="TDL19314.1"/>
    <property type="molecule type" value="Genomic_DNA"/>
</dbReference>
<keyword evidence="3" id="KW-0813">Transport</keyword>
<dbReference type="InterPro" id="IPR004813">
    <property type="entry name" value="OPT"/>
</dbReference>
<dbReference type="Pfam" id="PF03169">
    <property type="entry name" value="OPT"/>
    <property type="match status" value="1"/>
</dbReference>
<comment type="subcellular location">
    <subcellularLocation>
        <location evidence="1">Membrane</location>
        <topology evidence="1">Multi-pass membrane protein</topology>
    </subcellularLocation>
</comment>
<dbReference type="VEuPathDB" id="FungiDB:BD410DRAFT_727462"/>
<keyword evidence="5" id="KW-1133">Transmembrane helix</keyword>